<name>A0A2R4XPQ6_9BURK</name>
<proteinExistence type="predicted"/>
<dbReference type="CDD" id="cd00383">
    <property type="entry name" value="trans_reg_C"/>
    <property type="match status" value="1"/>
</dbReference>
<evidence type="ECO:0000256" key="6">
    <source>
        <dbReference type="ARBA" id="ARBA00023125"/>
    </source>
</evidence>
<evidence type="ECO:0000256" key="5">
    <source>
        <dbReference type="ARBA" id="ARBA00023015"/>
    </source>
</evidence>
<comment type="subcellular location">
    <subcellularLocation>
        <location evidence="1">Cytoplasm</location>
    </subcellularLocation>
</comment>
<dbReference type="OrthoDB" id="165980at2"/>
<protein>
    <submittedName>
        <fullName evidence="12">Two-component system response regulator OmpR</fullName>
    </submittedName>
</protein>
<dbReference type="PANTHER" id="PTHR48111:SF4">
    <property type="entry name" value="DNA-BINDING DUAL TRANSCRIPTIONAL REGULATOR OMPR"/>
    <property type="match status" value="1"/>
</dbReference>
<dbReference type="InterPro" id="IPR001789">
    <property type="entry name" value="Sig_transdc_resp-reg_receiver"/>
</dbReference>
<dbReference type="Pfam" id="PF00486">
    <property type="entry name" value="Trans_reg_C"/>
    <property type="match status" value="1"/>
</dbReference>
<dbReference type="PANTHER" id="PTHR48111">
    <property type="entry name" value="REGULATOR OF RPOS"/>
    <property type="match status" value="1"/>
</dbReference>
<dbReference type="SUPFAM" id="SSF46894">
    <property type="entry name" value="C-terminal effector domain of the bipartite response regulators"/>
    <property type="match status" value="1"/>
</dbReference>
<feature type="modified residue" description="4-aspartylphosphate" evidence="8">
    <location>
        <position position="65"/>
    </location>
</feature>
<evidence type="ECO:0000256" key="4">
    <source>
        <dbReference type="ARBA" id="ARBA00023012"/>
    </source>
</evidence>
<evidence type="ECO:0000256" key="7">
    <source>
        <dbReference type="ARBA" id="ARBA00023163"/>
    </source>
</evidence>
<dbReference type="GO" id="GO:0032993">
    <property type="term" value="C:protein-DNA complex"/>
    <property type="evidence" value="ECO:0007669"/>
    <property type="project" value="TreeGrafter"/>
</dbReference>
<feature type="domain" description="OmpR/PhoB-type" evidence="11">
    <location>
        <begin position="146"/>
        <end position="245"/>
    </location>
</feature>
<evidence type="ECO:0000259" key="11">
    <source>
        <dbReference type="PROSITE" id="PS51755"/>
    </source>
</evidence>
<dbReference type="InterPro" id="IPR016032">
    <property type="entry name" value="Sig_transdc_resp-reg_C-effctor"/>
</dbReference>
<evidence type="ECO:0000259" key="10">
    <source>
        <dbReference type="PROSITE" id="PS50110"/>
    </source>
</evidence>
<evidence type="ECO:0000256" key="3">
    <source>
        <dbReference type="ARBA" id="ARBA00022553"/>
    </source>
</evidence>
<keyword evidence="6 9" id="KW-0238">DNA-binding</keyword>
<feature type="DNA-binding region" description="OmpR/PhoB-type" evidence="9">
    <location>
        <begin position="146"/>
        <end position="245"/>
    </location>
</feature>
<keyword evidence="13" id="KW-1185">Reference proteome</keyword>
<dbReference type="AlphaFoldDB" id="A0A2R4XPQ6"/>
<keyword evidence="3 8" id="KW-0597">Phosphoprotein</keyword>
<dbReference type="Gene3D" id="6.10.250.690">
    <property type="match status" value="1"/>
</dbReference>
<feature type="domain" description="Response regulatory" evidence="10">
    <location>
        <begin position="16"/>
        <end position="130"/>
    </location>
</feature>
<dbReference type="GO" id="GO:0000156">
    <property type="term" value="F:phosphorelay response regulator activity"/>
    <property type="evidence" value="ECO:0007669"/>
    <property type="project" value="TreeGrafter"/>
</dbReference>
<dbReference type="FunFam" id="1.10.10.10:FF:000099">
    <property type="entry name" value="Two-component system response regulator TorR"/>
    <property type="match status" value="1"/>
</dbReference>
<keyword evidence="2" id="KW-0963">Cytoplasm</keyword>
<evidence type="ECO:0000256" key="8">
    <source>
        <dbReference type="PROSITE-ProRule" id="PRU00169"/>
    </source>
</evidence>
<organism evidence="12 13">
    <name type="scientific">Orrella marina</name>
    <dbReference type="NCBI Taxonomy" id="2163011"/>
    <lineage>
        <taxon>Bacteria</taxon>
        <taxon>Pseudomonadati</taxon>
        <taxon>Pseudomonadota</taxon>
        <taxon>Betaproteobacteria</taxon>
        <taxon>Burkholderiales</taxon>
        <taxon>Alcaligenaceae</taxon>
        <taxon>Orrella</taxon>
    </lineage>
</organism>
<dbReference type="FunFam" id="3.40.50.2300:FF:000001">
    <property type="entry name" value="DNA-binding response regulator PhoB"/>
    <property type="match status" value="1"/>
</dbReference>
<dbReference type="InterPro" id="IPR039420">
    <property type="entry name" value="WalR-like"/>
</dbReference>
<dbReference type="KEGG" id="boz:DBV39_10460"/>
<evidence type="ECO:0000256" key="1">
    <source>
        <dbReference type="ARBA" id="ARBA00004496"/>
    </source>
</evidence>
<dbReference type="InterPro" id="IPR001867">
    <property type="entry name" value="OmpR/PhoB-type_DNA-bd"/>
</dbReference>
<dbReference type="GO" id="GO:0006355">
    <property type="term" value="P:regulation of DNA-templated transcription"/>
    <property type="evidence" value="ECO:0007669"/>
    <property type="project" value="InterPro"/>
</dbReference>
<dbReference type="SMART" id="SM00862">
    <property type="entry name" value="Trans_reg_C"/>
    <property type="match status" value="1"/>
</dbReference>
<reference evidence="12 13" key="1">
    <citation type="submission" date="2018-04" db="EMBL/GenBank/DDBJ databases">
        <title>Bordetella sp. HZ20 isolated from seawater.</title>
        <authorList>
            <person name="Sun C."/>
        </authorList>
    </citation>
    <scope>NUCLEOTIDE SEQUENCE [LARGE SCALE GENOMIC DNA]</scope>
    <source>
        <strain evidence="12 13">HZ20</strain>
    </source>
</reference>
<dbReference type="Gene3D" id="1.10.10.10">
    <property type="entry name" value="Winged helix-like DNA-binding domain superfamily/Winged helix DNA-binding domain"/>
    <property type="match status" value="1"/>
</dbReference>
<evidence type="ECO:0000313" key="13">
    <source>
        <dbReference type="Proteomes" id="UP000244571"/>
    </source>
</evidence>
<keyword evidence="4" id="KW-0902">Two-component regulatory system</keyword>
<dbReference type="EMBL" id="CP028901">
    <property type="protein sequence ID" value="AWB35761.1"/>
    <property type="molecule type" value="Genomic_DNA"/>
</dbReference>
<evidence type="ECO:0000256" key="2">
    <source>
        <dbReference type="ARBA" id="ARBA00022490"/>
    </source>
</evidence>
<dbReference type="Gene3D" id="3.40.50.2300">
    <property type="match status" value="1"/>
</dbReference>
<dbReference type="Proteomes" id="UP000244571">
    <property type="component" value="Chromosome"/>
</dbReference>
<accession>A0A2R4XPQ6</accession>
<evidence type="ECO:0000256" key="9">
    <source>
        <dbReference type="PROSITE-ProRule" id="PRU01091"/>
    </source>
</evidence>
<dbReference type="PROSITE" id="PS51755">
    <property type="entry name" value="OMPR_PHOB"/>
    <property type="match status" value="1"/>
</dbReference>
<dbReference type="SMART" id="SM00448">
    <property type="entry name" value="REC"/>
    <property type="match status" value="1"/>
</dbReference>
<evidence type="ECO:0000313" key="12">
    <source>
        <dbReference type="EMBL" id="AWB35761.1"/>
    </source>
</evidence>
<dbReference type="InterPro" id="IPR011006">
    <property type="entry name" value="CheY-like_superfamily"/>
</dbReference>
<dbReference type="PROSITE" id="PS50110">
    <property type="entry name" value="RESPONSE_REGULATORY"/>
    <property type="match status" value="1"/>
</dbReference>
<dbReference type="GO" id="GO:0005829">
    <property type="term" value="C:cytosol"/>
    <property type="evidence" value="ECO:0007669"/>
    <property type="project" value="TreeGrafter"/>
</dbReference>
<dbReference type="NCBIfam" id="NF007005">
    <property type="entry name" value="PRK09468.1"/>
    <property type="match status" value="1"/>
</dbReference>
<sequence>MTTNSRNTSNTASRKKILVVDDDPRLRDLLRRYLTEQGFLVEVAQDGVDMQQVRLKENFDLIVLDVMMPGEDGLTICRKLRTAKDDTPVIMLTAKAEDVDRILGLELGADDYVSKPFNPRELLARINAVLRRKQSGEHPAGPSHEAELVSFGPYKLNLAKRSLTNGGEDVPITSGEFALLKVLVRHPKVPLSRDRLMEMARGREYEAFDRSLDVQISRLRKLIEPNPGKPQYIQTVWGLGYVFVPDGEA</sequence>
<keyword evidence="5" id="KW-0805">Transcription regulation</keyword>
<dbReference type="SUPFAM" id="SSF52172">
    <property type="entry name" value="CheY-like"/>
    <property type="match status" value="1"/>
</dbReference>
<dbReference type="Pfam" id="PF00072">
    <property type="entry name" value="Response_reg"/>
    <property type="match status" value="1"/>
</dbReference>
<dbReference type="InterPro" id="IPR036388">
    <property type="entry name" value="WH-like_DNA-bd_sf"/>
</dbReference>
<keyword evidence="7" id="KW-0804">Transcription</keyword>
<dbReference type="GO" id="GO:0000976">
    <property type="term" value="F:transcription cis-regulatory region binding"/>
    <property type="evidence" value="ECO:0007669"/>
    <property type="project" value="TreeGrafter"/>
</dbReference>
<gene>
    <name evidence="12" type="ORF">DBV39_10460</name>
</gene>